<dbReference type="AlphaFoldDB" id="A0AAP0SAX9"/>
<dbReference type="PANTHER" id="PTHR31170">
    <property type="entry name" value="BNAC04G53230D PROTEIN"/>
    <property type="match status" value="1"/>
</dbReference>
<dbReference type="Proteomes" id="UP001415857">
    <property type="component" value="Unassembled WGS sequence"/>
</dbReference>
<dbReference type="EMBL" id="JBBPBK010000002">
    <property type="protein sequence ID" value="KAK9290389.1"/>
    <property type="molecule type" value="Genomic_DNA"/>
</dbReference>
<accession>A0AAP0SAX9</accession>
<comment type="caution">
    <text evidence="1">The sequence shown here is derived from an EMBL/GenBank/DDBJ whole genome shotgun (WGS) entry which is preliminary data.</text>
</comment>
<keyword evidence="2" id="KW-1185">Reference proteome</keyword>
<dbReference type="PANTHER" id="PTHR31170:SF25">
    <property type="entry name" value="BNAA09G04570D PROTEIN"/>
    <property type="match status" value="1"/>
</dbReference>
<sequence>MEAKTSFQDPKGQHCSFPITEVQSQSSDWIIPIRKKLGLLRERSSKSSLFMVPGNAGCKGDLGSVWQIHFGNGKKCRLRYAENIKFQPHQLAEIMLVDGCFILELFLRSSFRDFTEEDPMFYNSWMVPTLWHDLALLENQIPFFILQDLYDIVVPLIPESSHQPTQSITGLALSFFYRDAIREKCSQVADLYIYLITCTIFTSPHILMRSQKTFPTIQGVLWFSSPHFSALLLTASPLLSSPHHGFACSLPTPHGGFRPLNLLRLPITVTTSSFLSRCSSYQHANGHPLERRFCRSRSARANRHALA</sequence>
<evidence type="ECO:0000313" key="1">
    <source>
        <dbReference type="EMBL" id="KAK9290389.1"/>
    </source>
</evidence>
<proteinExistence type="predicted"/>
<dbReference type="InterPro" id="IPR004158">
    <property type="entry name" value="DUF247_pln"/>
</dbReference>
<organism evidence="1 2">
    <name type="scientific">Liquidambar formosana</name>
    <name type="common">Formosan gum</name>
    <dbReference type="NCBI Taxonomy" id="63359"/>
    <lineage>
        <taxon>Eukaryota</taxon>
        <taxon>Viridiplantae</taxon>
        <taxon>Streptophyta</taxon>
        <taxon>Embryophyta</taxon>
        <taxon>Tracheophyta</taxon>
        <taxon>Spermatophyta</taxon>
        <taxon>Magnoliopsida</taxon>
        <taxon>eudicotyledons</taxon>
        <taxon>Gunneridae</taxon>
        <taxon>Pentapetalae</taxon>
        <taxon>Saxifragales</taxon>
        <taxon>Altingiaceae</taxon>
        <taxon>Liquidambar</taxon>
    </lineage>
</organism>
<reference evidence="1 2" key="1">
    <citation type="journal article" date="2024" name="Plant J.">
        <title>Genome sequences and population genomics reveal climatic adaptation and genomic divergence between two closely related sweetgum species.</title>
        <authorList>
            <person name="Xu W.Q."/>
            <person name="Ren C.Q."/>
            <person name="Zhang X.Y."/>
            <person name="Comes H.P."/>
            <person name="Liu X.H."/>
            <person name="Li Y.G."/>
            <person name="Kettle C.J."/>
            <person name="Jalonen R."/>
            <person name="Gaisberger H."/>
            <person name="Ma Y.Z."/>
            <person name="Qiu Y.X."/>
        </authorList>
    </citation>
    <scope>NUCLEOTIDE SEQUENCE [LARGE SCALE GENOMIC DNA]</scope>
    <source>
        <strain evidence="1">Hangzhou</strain>
    </source>
</reference>
<gene>
    <name evidence="1" type="ORF">L1049_008558</name>
</gene>
<name>A0AAP0SAX9_LIQFO</name>
<protein>
    <submittedName>
        <fullName evidence="1">Uncharacterized protein</fullName>
    </submittedName>
</protein>
<dbReference type="Pfam" id="PF03140">
    <property type="entry name" value="DUF247"/>
    <property type="match status" value="1"/>
</dbReference>
<evidence type="ECO:0000313" key="2">
    <source>
        <dbReference type="Proteomes" id="UP001415857"/>
    </source>
</evidence>